<dbReference type="InterPro" id="IPR036188">
    <property type="entry name" value="FAD/NAD-bd_sf"/>
</dbReference>
<dbReference type="InterPro" id="IPR009051">
    <property type="entry name" value="Helical_ferredxn"/>
</dbReference>
<dbReference type="InterPro" id="IPR023753">
    <property type="entry name" value="FAD/NAD-binding_dom"/>
</dbReference>
<sequence>MSNITGGQISANLAENFQEIFKGMTKTEAIVEANRCLYCYDAPCITACPTGIQIPKFIKKIASGNLKGSAKAILESNPIGASCARVCPTEELCEGACVLNNVSKPIAIGNLQRYATDWAMKQKEQLFEAGTQNGKKVAIIGSGPAGLSAARELSRLGYKVTIFEAEKEAGGLGRYGIVSFRLPKEVVEWEVQQIEQMGVEIKTNTRVGVDISAQQLIDQYDRVVLAIGMGKVPNLGIEGEQFNGVYDAIEFIKSTKTSPLTESVVGKKVAVIGAGNTAIDAATTALRLGASNVQILYRRTRNEMTAYQFEYDFAKQDGVEFRWLTAPTRIVGNANGEVVGLECIKMELGEAGLDGRQKPVPVDGSEFIIDLDIVIKAIGQSRYTELIEAFELNHTRGVVEVDKETLKTSQEKVYACGDVIFGYGQGDAMVVSAAEQGKEVAKAIHQSFKLISAS</sequence>
<feature type="domain" description="4Fe-4S ferredoxin-type" evidence="1">
    <location>
        <begin position="27"/>
        <end position="57"/>
    </location>
</feature>
<dbReference type="GO" id="GO:0051536">
    <property type="term" value="F:iron-sulfur cluster binding"/>
    <property type="evidence" value="ECO:0007669"/>
    <property type="project" value="InterPro"/>
</dbReference>
<name>A0A3S0I4G3_9BACI</name>
<dbReference type="InterPro" id="IPR017896">
    <property type="entry name" value="4Fe4S_Fe-S-bd"/>
</dbReference>
<dbReference type="RefSeq" id="WP_126292482.1">
    <property type="nucleotide sequence ID" value="NZ_CP155468.1"/>
</dbReference>
<proteinExistence type="predicted"/>
<dbReference type="EMBL" id="RXNR01000002">
    <property type="protein sequence ID" value="RTQ96298.1"/>
    <property type="molecule type" value="Genomic_DNA"/>
</dbReference>
<dbReference type="GO" id="GO:0016491">
    <property type="term" value="F:oxidoreductase activity"/>
    <property type="evidence" value="ECO:0007669"/>
    <property type="project" value="InterPro"/>
</dbReference>
<gene>
    <name evidence="2" type="ORF">EKG35_01205</name>
</gene>
<dbReference type="PRINTS" id="PR00419">
    <property type="entry name" value="ADXRDTASE"/>
</dbReference>
<dbReference type="PANTHER" id="PTHR42783">
    <property type="entry name" value="GLUTAMATE SYNTHASE [NADPH] SMALL CHAIN"/>
    <property type="match status" value="1"/>
</dbReference>
<dbReference type="SUPFAM" id="SSF46548">
    <property type="entry name" value="alpha-helical ferredoxin"/>
    <property type="match status" value="1"/>
</dbReference>
<dbReference type="Gene3D" id="1.10.1060.10">
    <property type="entry name" value="Alpha-helical ferredoxin"/>
    <property type="match status" value="1"/>
</dbReference>
<dbReference type="Proteomes" id="UP000276349">
    <property type="component" value="Unassembled WGS sequence"/>
</dbReference>
<accession>A0A3S0I4G3</accession>
<evidence type="ECO:0000313" key="2">
    <source>
        <dbReference type="EMBL" id="RTQ96298.1"/>
    </source>
</evidence>
<evidence type="ECO:0000313" key="3">
    <source>
        <dbReference type="Proteomes" id="UP000276349"/>
    </source>
</evidence>
<keyword evidence="3" id="KW-1185">Reference proteome</keyword>
<dbReference type="Gene3D" id="3.50.50.60">
    <property type="entry name" value="FAD/NAD(P)-binding domain"/>
    <property type="match status" value="2"/>
</dbReference>
<dbReference type="PROSITE" id="PS51379">
    <property type="entry name" value="4FE4S_FER_2"/>
    <property type="match status" value="1"/>
</dbReference>
<dbReference type="PANTHER" id="PTHR42783:SF3">
    <property type="entry name" value="GLUTAMATE SYNTHASE [NADPH] SMALL CHAIN-RELATED"/>
    <property type="match status" value="1"/>
</dbReference>
<organism evidence="2 3">
    <name type="scientific">Lysinibacillus telephonicus</name>
    <dbReference type="NCBI Taxonomy" id="1714840"/>
    <lineage>
        <taxon>Bacteria</taxon>
        <taxon>Bacillati</taxon>
        <taxon>Bacillota</taxon>
        <taxon>Bacilli</taxon>
        <taxon>Bacillales</taxon>
        <taxon>Bacillaceae</taxon>
        <taxon>Lysinibacillus</taxon>
    </lineage>
</organism>
<dbReference type="SUPFAM" id="SSF51971">
    <property type="entry name" value="Nucleotide-binding domain"/>
    <property type="match status" value="1"/>
</dbReference>
<dbReference type="OrthoDB" id="9803192at2"/>
<evidence type="ECO:0000259" key="1">
    <source>
        <dbReference type="PROSITE" id="PS51379"/>
    </source>
</evidence>
<dbReference type="Pfam" id="PF14691">
    <property type="entry name" value="Fer4_20"/>
    <property type="match status" value="1"/>
</dbReference>
<reference evidence="2 3" key="1">
    <citation type="submission" date="2018-12" db="EMBL/GenBank/DDBJ databases">
        <authorList>
            <person name="Yu L."/>
        </authorList>
    </citation>
    <scope>NUCLEOTIDE SEQUENCE [LARGE SCALE GENOMIC DNA]</scope>
    <source>
        <strain evidence="2 3">S5H2222</strain>
    </source>
</reference>
<comment type="caution">
    <text evidence="2">The sequence shown here is derived from an EMBL/GenBank/DDBJ whole genome shotgun (WGS) entry which is preliminary data.</text>
</comment>
<dbReference type="InterPro" id="IPR028261">
    <property type="entry name" value="DPD_II"/>
</dbReference>
<dbReference type="AlphaFoldDB" id="A0A3S0I4G3"/>
<dbReference type="Pfam" id="PF07992">
    <property type="entry name" value="Pyr_redox_2"/>
    <property type="match status" value="1"/>
</dbReference>
<protein>
    <submittedName>
        <fullName evidence="2">NAD(P)-dependent oxidoreductase</fullName>
    </submittedName>
</protein>